<evidence type="ECO:0000259" key="2">
    <source>
        <dbReference type="SMART" id="SM00382"/>
    </source>
</evidence>
<feature type="region of interest" description="Disordered" evidence="1">
    <location>
        <begin position="412"/>
        <end position="436"/>
    </location>
</feature>
<keyword evidence="4" id="KW-1185">Reference proteome</keyword>
<name>A0ABS4MLX7_9ACTN</name>
<dbReference type="InterPro" id="IPR003593">
    <property type="entry name" value="AAA+_ATPase"/>
</dbReference>
<dbReference type="PANTHER" id="PTHR46411:SF3">
    <property type="entry name" value="AAA+ ATPASE DOMAIN-CONTAINING PROTEIN"/>
    <property type="match status" value="1"/>
</dbReference>
<dbReference type="Proteomes" id="UP000756710">
    <property type="component" value="Unassembled WGS sequence"/>
</dbReference>
<dbReference type="CDD" id="cd19481">
    <property type="entry name" value="RecA-like_protease"/>
    <property type="match status" value="1"/>
</dbReference>
<comment type="caution">
    <text evidence="3">The sequence shown here is derived from an EMBL/GenBank/DDBJ whole genome shotgun (WGS) entry which is preliminary data.</text>
</comment>
<dbReference type="PANTHER" id="PTHR46411">
    <property type="entry name" value="FAMILY ATPASE, PUTATIVE-RELATED"/>
    <property type="match status" value="1"/>
</dbReference>
<organism evidence="3 4">
    <name type="scientific">Streptomyces iranensis</name>
    <dbReference type="NCBI Taxonomy" id="576784"/>
    <lineage>
        <taxon>Bacteria</taxon>
        <taxon>Bacillati</taxon>
        <taxon>Actinomycetota</taxon>
        <taxon>Actinomycetes</taxon>
        <taxon>Kitasatosporales</taxon>
        <taxon>Streptomycetaceae</taxon>
        <taxon>Streptomyces</taxon>
        <taxon>Streptomyces violaceusniger group</taxon>
    </lineage>
</organism>
<evidence type="ECO:0000313" key="3">
    <source>
        <dbReference type="EMBL" id="MBP2060289.1"/>
    </source>
</evidence>
<reference evidence="3 4" key="1">
    <citation type="submission" date="2021-03" db="EMBL/GenBank/DDBJ databases">
        <title>Genomic Encyclopedia of Type Strains, Phase IV (KMG-IV): sequencing the most valuable type-strain genomes for metagenomic binning, comparative biology and taxonomic classification.</title>
        <authorList>
            <person name="Goeker M."/>
        </authorList>
    </citation>
    <scope>NUCLEOTIDE SEQUENCE [LARGE SCALE GENOMIC DNA]</scope>
    <source>
        <strain evidence="3 4">DSM 41954</strain>
    </source>
</reference>
<dbReference type="EMBL" id="JAGGLR010000003">
    <property type="protein sequence ID" value="MBP2060289.1"/>
    <property type="molecule type" value="Genomic_DNA"/>
</dbReference>
<evidence type="ECO:0000256" key="1">
    <source>
        <dbReference type="SAM" id="MobiDB-lite"/>
    </source>
</evidence>
<dbReference type="InterPro" id="IPR027417">
    <property type="entry name" value="P-loop_NTPase"/>
</dbReference>
<dbReference type="RefSeq" id="WP_044582361.1">
    <property type="nucleotide sequence ID" value="NZ_BAABDR010000079.1"/>
</dbReference>
<accession>A0ABS4MLX7</accession>
<dbReference type="SMART" id="SM00382">
    <property type="entry name" value="AAA"/>
    <property type="match status" value="1"/>
</dbReference>
<protein>
    <recommendedName>
        <fullName evidence="2">AAA+ ATPase domain-containing protein</fullName>
    </recommendedName>
</protein>
<sequence length="725" mass="78041">MGTRDGRASAASEASASADASADAIVAEDGQALAAAVQAVLARVDAHARRATANGSRPGASAPRDTATVDAPDTPDTAAQPPHTEAHEQHHTHTTAHAHPAPKAIPGPATLDALVACFGLSAFERQLVLLAAAAELDPTAAARCAAASGDPARAYPTFSLALAALDEPHWSALTPVSPLRRWRLMDLDDETRLTTSRLRIDERILHFLAGSPYLDARLHGLLRRAQPPRTLPPSYERAADRVAAGWNESRPEAPLRVELVGGDLTTRTDIAAAAARRTGLALYVMASDDVPTAAAERDRLARLWQREAVLLPAALLLEAGEMDREQTAATDAFIDDAAVPLVVSSEDPRRTGRPRGERVAVPGLDDSEQLALWADAFADIPRIEEAHLRSLVAQFQLPPHIIRSAAAAVRRDLPDTGTDSGTDSDSGAGAGADSGMDALDPTELAWRAGLIEARIGLDELGRRIEPEAAWDDLVLADHQARILREVVAHVRQRATVHQEWGFAATLRRGLGVTALFAGGSGTGKTLAAEVMANELGLDLFIIDLSQVVSKYIGETEKNLRKVFDAAERGGALLLFDEADALFGKRSEVKDSHDRYANLEVSYLLMRMEAYRGLAILTTNMKKALDPAFMRRIRFVVDFPFPGESERAEIWRRVLPARAPTKDIDPERLAQLTVAGGSIRNIALSGAFLAAEEGDRLQMRHMLAAARTEYQKLDRSLTPSEVTGWV</sequence>
<dbReference type="InterPro" id="IPR003959">
    <property type="entry name" value="ATPase_AAA_core"/>
</dbReference>
<proteinExistence type="predicted"/>
<gene>
    <name evidence="3" type="ORF">J2Z30_001291</name>
</gene>
<dbReference type="InterPro" id="IPR054472">
    <property type="entry name" value="WHD"/>
</dbReference>
<dbReference type="SUPFAM" id="SSF52540">
    <property type="entry name" value="P-loop containing nucleoside triphosphate hydrolases"/>
    <property type="match status" value="1"/>
</dbReference>
<feature type="region of interest" description="Disordered" evidence="1">
    <location>
        <begin position="1"/>
        <end position="22"/>
    </location>
</feature>
<feature type="compositionally biased region" description="Low complexity" evidence="1">
    <location>
        <begin position="62"/>
        <end position="83"/>
    </location>
</feature>
<feature type="region of interest" description="Disordered" evidence="1">
    <location>
        <begin position="48"/>
        <end position="105"/>
    </location>
</feature>
<feature type="domain" description="AAA+ ATPase" evidence="2">
    <location>
        <begin position="510"/>
        <end position="642"/>
    </location>
</feature>
<dbReference type="Pfam" id="PF22977">
    <property type="entry name" value="WHD"/>
    <property type="match status" value="1"/>
</dbReference>
<dbReference type="Gene3D" id="3.40.50.300">
    <property type="entry name" value="P-loop containing nucleotide triphosphate hydrolases"/>
    <property type="match status" value="1"/>
</dbReference>
<feature type="compositionally biased region" description="Low complexity" evidence="1">
    <location>
        <begin position="415"/>
        <end position="436"/>
    </location>
</feature>
<dbReference type="Pfam" id="PF00004">
    <property type="entry name" value="AAA"/>
    <property type="match status" value="1"/>
</dbReference>
<evidence type="ECO:0000313" key="4">
    <source>
        <dbReference type="Proteomes" id="UP000756710"/>
    </source>
</evidence>
<feature type="compositionally biased region" description="Low complexity" evidence="1">
    <location>
        <begin position="8"/>
        <end position="22"/>
    </location>
</feature>